<dbReference type="AlphaFoldDB" id="A0A3S8UBV5"/>
<dbReference type="Proteomes" id="UP000282002">
    <property type="component" value="Chromosome"/>
</dbReference>
<proteinExistence type="predicted"/>
<dbReference type="PROSITE" id="PS50125">
    <property type="entry name" value="GUANYLATE_CYCLASE_2"/>
    <property type="match status" value="1"/>
</dbReference>
<dbReference type="Pfam" id="PF00211">
    <property type="entry name" value="Guanylate_cyc"/>
    <property type="match status" value="1"/>
</dbReference>
<protein>
    <submittedName>
        <fullName evidence="2">Adenylate/guanylate cyclase domain-containing protein</fullName>
    </submittedName>
</protein>
<dbReference type="GO" id="GO:0004016">
    <property type="term" value="F:adenylate cyclase activity"/>
    <property type="evidence" value="ECO:0007669"/>
    <property type="project" value="UniProtKB-ARBA"/>
</dbReference>
<dbReference type="PANTHER" id="PTHR43081">
    <property type="entry name" value="ADENYLATE CYCLASE, TERMINAL-DIFFERENTIATION SPECIFIC-RELATED"/>
    <property type="match status" value="1"/>
</dbReference>
<dbReference type="GO" id="GO:0035556">
    <property type="term" value="P:intracellular signal transduction"/>
    <property type="evidence" value="ECO:0007669"/>
    <property type="project" value="InterPro"/>
</dbReference>
<dbReference type="SUPFAM" id="SSF55073">
    <property type="entry name" value="Nucleotide cyclase"/>
    <property type="match status" value="1"/>
</dbReference>
<dbReference type="EMBL" id="CP034328">
    <property type="protein sequence ID" value="AZL61202.1"/>
    <property type="molecule type" value="Genomic_DNA"/>
</dbReference>
<dbReference type="InterPro" id="IPR029787">
    <property type="entry name" value="Nucleotide_cyclase"/>
</dbReference>
<feature type="domain" description="Guanylate cyclase" evidence="1">
    <location>
        <begin position="221"/>
        <end position="356"/>
    </location>
</feature>
<gene>
    <name evidence="2" type="ORF">EI545_14740</name>
</gene>
<dbReference type="PANTHER" id="PTHR43081:SF11">
    <property type="entry name" value="BLR2264 PROTEIN"/>
    <property type="match status" value="1"/>
</dbReference>
<dbReference type="CDD" id="cd07302">
    <property type="entry name" value="CHD"/>
    <property type="match status" value="1"/>
</dbReference>
<keyword evidence="3" id="KW-1185">Reference proteome</keyword>
<dbReference type="GO" id="GO:0006171">
    <property type="term" value="P:cAMP biosynthetic process"/>
    <property type="evidence" value="ECO:0007669"/>
    <property type="project" value="TreeGrafter"/>
</dbReference>
<reference evidence="2 3" key="1">
    <citation type="submission" date="2018-12" db="EMBL/GenBank/DDBJ databases">
        <title>Complete genome sequencing of Tabrizicola sp. K13M18.</title>
        <authorList>
            <person name="Bae J.-W."/>
        </authorList>
    </citation>
    <scope>NUCLEOTIDE SEQUENCE [LARGE SCALE GENOMIC DNA]</scope>
    <source>
        <strain evidence="2 3">K13M18</strain>
    </source>
</reference>
<organism evidence="2 3">
    <name type="scientific">Tabrizicola piscis</name>
    <dbReference type="NCBI Taxonomy" id="2494374"/>
    <lineage>
        <taxon>Bacteria</taxon>
        <taxon>Pseudomonadati</taxon>
        <taxon>Pseudomonadota</taxon>
        <taxon>Alphaproteobacteria</taxon>
        <taxon>Rhodobacterales</taxon>
        <taxon>Paracoccaceae</taxon>
        <taxon>Tabrizicola</taxon>
    </lineage>
</organism>
<dbReference type="InterPro" id="IPR050697">
    <property type="entry name" value="Adenylyl/Guanylyl_Cyclase_3/4"/>
</dbReference>
<dbReference type="KEGG" id="taw:EI545_14740"/>
<name>A0A3S8UBV5_9RHOB</name>
<dbReference type="InterPro" id="IPR001054">
    <property type="entry name" value="A/G_cyclase"/>
</dbReference>
<evidence type="ECO:0000313" key="3">
    <source>
        <dbReference type="Proteomes" id="UP000282002"/>
    </source>
</evidence>
<dbReference type="OrthoDB" id="4565346at2"/>
<accession>A0A3S8UBV5</accession>
<sequence>MALQSPDVSDTLIDELVSWLRRAALKGADLETLCTGTFERLSAAGMPLLRAHVGFSMLHPLYDALSFTWTRGKGVEVVGHQRGGSENTMGRYEASPFYFLLKNGLGHLRRRLDAKSAPEFPVFEELVAAGGTDYLAFLETFDGDGTRGMMGSWTTDQPLGFSEQMIRTLVRVESNFAVATKMAVLDKLADNMLSTYLGGDAGRRVLSGQTKRGDGETIRAVLVMGDMRNSTSYAEDHGRQVYIETLNEFFDAIAAPFNRNGGEILSFIGDGFLAIYPCDRHMEASEVAAGAAFTAVREAVARMDRLNTRRSNEGLSTIGYGIGLHVGNVMFGNVGLKNRLTFSTFGSAVNEVQRLETLTKAYRKTIIASDEFAQYAGGDWEVLGTEALRGTQHKVTLHTPSMAALACSGNECDADDLPAVSSDAENVMRLYRTQPRRA</sequence>
<evidence type="ECO:0000259" key="1">
    <source>
        <dbReference type="PROSITE" id="PS50125"/>
    </source>
</evidence>
<dbReference type="Gene3D" id="3.30.70.1230">
    <property type="entry name" value="Nucleotide cyclase"/>
    <property type="match status" value="1"/>
</dbReference>
<evidence type="ECO:0000313" key="2">
    <source>
        <dbReference type="EMBL" id="AZL61202.1"/>
    </source>
</evidence>